<evidence type="ECO:0000256" key="5">
    <source>
        <dbReference type="ARBA" id="ARBA00022801"/>
    </source>
</evidence>
<dbReference type="SUPFAM" id="SSF48726">
    <property type="entry name" value="Immunoglobulin"/>
    <property type="match status" value="1"/>
</dbReference>
<dbReference type="InterPro" id="IPR036179">
    <property type="entry name" value="Ig-like_dom_sf"/>
</dbReference>
<feature type="domain" description="Fibronectin type-III" evidence="13">
    <location>
        <begin position="146"/>
        <end position="239"/>
    </location>
</feature>
<dbReference type="FunFam" id="2.60.40.10:FF:000028">
    <property type="entry name" value="Neuronal cell adhesion molecule"/>
    <property type="match status" value="1"/>
</dbReference>
<dbReference type="InterPro" id="IPR013783">
    <property type="entry name" value="Ig-like_fold"/>
</dbReference>
<dbReference type="AlphaFoldDB" id="A0A7I4YLS8"/>
<dbReference type="Pfam" id="PF00102">
    <property type="entry name" value="Y_phosphatase"/>
    <property type="match status" value="1"/>
</dbReference>
<dbReference type="Proteomes" id="UP000025227">
    <property type="component" value="Unplaced"/>
</dbReference>
<feature type="transmembrane region" description="Helical" evidence="9">
    <location>
        <begin position="559"/>
        <end position="582"/>
    </location>
</feature>
<dbReference type="WBParaSite" id="HCON_00117650-00001">
    <property type="protein sequence ID" value="HCON_00117650-00001"/>
    <property type="gene ID" value="HCON_00117650"/>
</dbReference>
<dbReference type="Pfam" id="PF00041">
    <property type="entry name" value="fn3"/>
    <property type="match status" value="2"/>
</dbReference>
<keyword evidence="7 9" id="KW-0472">Membrane</keyword>
<dbReference type="EC" id="3.1.3.48" evidence="2"/>
<dbReference type="SMART" id="SM00194">
    <property type="entry name" value="PTPc"/>
    <property type="match status" value="1"/>
</dbReference>
<dbReference type="InterPro" id="IPR000387">
    <property type="entry name" value="Tyr_Pase_dom"/>
</dbReference>
<feature type="signal peptide" evidence="10">
    <location>
        <begin position="1"/>
        <end position="17"/>
    </location>
</feature>
<evidence type="ECO:0000256" key="10">
    <source>
        <dbReference type="SAM" id="SignalP"/>
    </source>
</evidence>
<dbReference type="PROSITE" id="PS50056">
    <property type="entry name" value="TYR_PHOSPHATASE_2"/>
    <property type="match status" value="1"/>
</dbReference>
<keyword evidence="4" id="KW-0677">Repeat</keyword>
<evidence type="ECO:0000259" key="13">
    <source>
        <dbReference type="PROSITE" id="PS50853"/>
    </source>
</evidence>
<dbReference type="SUPFAM" id="SSF52799">
    <property type="entry name" value="(Phosphotyrosine protein) phosphatases II"/>
    <property type="match status" value="2"/>
</dbReference>
<reference evidence="15" key="1">
    <citation type="submission" date="2020-12" db="UniProtKB">
        <authorList>
            <consortium name="WormBaseParasite"/>
        </authorList>
    </citation>
    <scope>IDENTIFICATION</scope>
    <source>
        <strain evidence="15">MHco3</strain>
    </source>
</reference>
<evidence type="ECO:0000256" key="6">
    <source>
        <dbReference type="ARBA" id="ARBA00022912"/>
    </source>
</evidence>
<dbReference type="OrthoDB" id="10253954at2759"/>
<dbReference type="PRINTS" id="PR00700">
    <property type="entry name" value="PRTYPHPHTASE"/>
</dbReference>
<accession>A0A7I4YLS8</accession>
<dbReference type="PANTHER" id="PTHR19134:SF540">
    <property type="entry name" value="TYROSINE-PROTEIN PHOSPHATASE 99A"/>
    <property type="match status" value="1"/>
</dbReference>
<feature type="domain" description="Fibronectin type-III" evidence="13">
    <location>
        <begin position="341"/>
        <end position="439"/>
    </location>
</feature>
<evidence type="ECO:0000259" key="11">
    <source>
        <dbReference type="PROSITE" id="PS50055"/>
    </source>
</evidence>
<dbReference type="InterPro" id="IPR000242">
    <property type="entry name" value="PTP_cat"/>
</dbReference>
<evidence type="ECO:0000256" key="8">
    <source>
        <dbReference type="ARBA" id="ARBA00051722"/>
    </source>
</evidence>
<dbReference type="GO" id="GO:0045202">
    <property type="term" value="C:synapse"/>
    <property type="evidence" value="ECO:0007669"/>
    <property type="project" value="UniProtKB-ARBA"/>
</dbReference>
<evidence type="ECO:0000256" key="2">
    <source>
        <dbReference type="ARBA" id="ARBA00013064"/>
    </source>
</evidence>
<sequence length="1166" mass="131513">MTLLQLLLAVLIPSLFGTHETSTQHPLITPHNSSEIVLGCGPAENFIQTHMAPDFESPQLVRRLDWFHDDALVASYQQNVVDDSSRQWWVSDGRFSLVRPFYGLRIAPILPEDSGVYRCRLETDPLFALTMSTASVELAVMVRPLAPSSPDVKAFSNRSVTLVWNHNTAKAHRPILRFSVVVRTVDDDSRFVIPAPSNATTVIVDNLSPNTLYAFAVRAENAAGHSPFGPETRFRTLGEAPTSPPVVLAIRNTTMGCISIAVEPPSDMHGELVGYHLLFQRLDDSEPRREFFPANKSSPYTVCRLHARSSYALSMEADNGFGRSPPARHVFFTDESVPSGAPANIQVSPVVGSPSISVFWKKPNTTAGHITHYHLYHKVHGHAKWKVDHLSVTRPEQTSYKFELNGLEPNTKYHFRLSASSTKGEGQRSSEHVVMTDVPVPSAPEISTLTFDCKNGILLQWNSNAGQTCEVEVSNETNTLRFNTTASKLDVINLALHVEYKVRVMCSVRSIVDNRVMLKGSWGSEQRFILSHQCSYQSSVCSPNSKCMRLRDSANPPRFSLLVAISALVLFVVLCFLIIYALKGRCLDLKMLIKKKEKCVYLEELSPLVYDSATCDDIPVELFYGYCEDLGRNENAKYTSQFQQIEQMTSCDCTEPDILEKNLDKNRYLNIGAIEASRVRINSSSNGGSDYINANYIDSCEKRNAYIATQAPLPSTFADFWEMIWQERCNIIVVITNMIEDGRRKCDQYWPSSSSSTQTHGNYQIGLVNEVSNTYFVHRIFTLRIAKCVPPTERRVHQLHFKGWPDHGVPDTVFPLLTFMNYVAEIHSTGPIVVHCSAGVGRSGSYILVDSMRRHLISFRKLNLMGHLIHMRRQREKLVQTVEQYILCHEAVRQLIRHGITRVHADLFQRYLNYLGEENVNGKTRMQMQYEDLCECHHDPSCSPPVDYVTLPGYHRADEFLVANWPKECAELWQLIWSQNCQTVVLLGEIDYWTGMEQVDDITIQHGENFVLLQNKEDQLYVRVVVVSRVALESDFWGEVERIQEDRLAYHDAPLLVINSIRPDTTSSSSRHLSTDGVHPLVPNNITSTSSTLSLSLLYNSEPSPSLAYCLCALTSLACQLEQQGCVDVVLLLASYSHIHCGLWNSRQDIEVIYEKLAILVNTTRV</sequence>
<evidence type="ECO:0000256" key="4">
    <source>
        <dbReference type="ARBA" id="ARBA00022737"/>
    </source>
</evidence>
<evidence type="ECO:0000313" key="15">
    <source>
        <dbReference type="WBParaSite" id="HCON_00117650-00001"/>
    </source>
</evidence>
<dbReference type="InterPro" id="IPR003961">
    <property type="entry name" value="FN3_dom"/>
</dbReference>
<dbReference type="PANTHER" id="PTHR19134">
    <property type="entry name" value="RECEPTOR-TYPE TYROSINE-PROTEIN PHOSPHATASE"/>
    <property type="match status" value="1"/>
</dbReference>
<protein>
    <recommendedName>
        <fullName evidence="2">protein-tyrosine-phosphatase</fullName>
        <ecNumber evidence="2">3.1.3.48</ecNumber>
    </recommendedName>
</protein>
<evidence type="ECO:0000256" key="7">
    <source>
        <dbReference type="ARBA" id="ARBA00023136"/>
    </source>
</evidence>
<evidence type="ECO:0000259" key="12">
    <source>
        <dbReference type="PROSITE" id="PS50056"/>
    </source>
</evidence>
<dbReference type="PROSITE" id="PS50055">
    <property type="entry name" value="TYR_PHOSPHATASE_PTP"/>
    <property type="match status" value="1"/>
</dbReference>
<dbReference type="FunFam" id="3.90.190.10:FF:000102">
    <property type="entry name" value="Receptor-type tyrosine-protein phosphatase"/>
    <property type="match status" value="1"/>
</dbReference>
<dbReference type="SMART" id="SM00404">
    <property type="entry name" value="PTPc_motif"/>
    <property type="match status" value="1"/>
</dbReference>
<evidence type="ECO:0000313" key="14">
    <source>
        <dbReference type="Proteomes" id="UP000025227"/>
    </source>
</evidence>
<dbReference type="Gene3D" id="2.60.40.10">
    <property type="entry name" value="Immunoglobulins"/>
    <property type="match status" value="4"/>
</dbReference>
<comment type="subcellular location">
    <subcellularLocation>
        <location evidence="1">Membrane</location>
        <topology evidence="1">Single-pass membrane protein</topology>
    </subcellularLocation>
</comment>
<dbReference type="GO" id="GO:0016020">
    <property type="term" value="C:membrane"/>
    <property type="evidence" value="ECO:0007669"/>
    <property type="project" value="UniProtKB-SubCell"/>
</dbReference>
<feature type="domain" description="Tyrosine specific protein phosphatases" evidence="12">
    <location>
        <begin position="817"/>
        <end position="886"/>
    </location>
</feature>
<feature type="chain" id="PRO_5029793841" description="protein-tyrosine-phosphatase" evidence="10">
    <location>
        <begin position="18"/>
        <end position="1166"/>
    </location>
</feature>
<feature type="domain" description="Fibronectin type-III" evidence="13">
    <location>
        <begin position="244"/>
        <end position="339"/>
    </location>
</feature>
<dbReference type="SMART" id="SM00060">
    <property type="entry name" value="FN3"/>
    <property type="match status" value="4"/>
</dbReference>
<dbReference type="PROSITE" id="PS00383">
    <property type="entry name" value="TYR_PHOSPHATASE_1"/>
    <property type="match status" value="1"/>
</dbReference>
<evidence type="ECO:0000256" key="1">
    <source>
        <dbReference type="ARBA" id="ARBA00004167"/>
    </source>
</evidence>
<dbReference type="CDD" id="cd00063">
    <property type="entry name" value="FN3"/>
    <property type="match status" value="3"/>
</dbReference>
<keyword evidence="5" id="KW-0378">Hydrolase</keyword>
<dbReference type="InterPro" id="IPR036116">
    <property type="entry name" value="FN3_sf"/>
</dbReference>
<dbReference type="FunFam" id="2.60.40.10:FF:003402">
    <property type="match status" value="1"/>
</dbReference>
<dbReference type="InterPro" id="IPR029021">
    <property type="entry name" value="Prot-tyrosine_phosphatase-like"/>
</dbReference>
<dbReference type="InterPro" id="IPR050348">
    <property type="entry name" value="Protein-Tyr_Phosphatase"/>
</dbReference>
<keyword evidence="6" id="KW-0904">Protein phosphatase</keyword>
<evidence type="ECO:0000256" key="9">
    <source>
        <dbReference type="SAM" id="Phobius"/>
    </source>
</evidence>
<dbReference type="InterPro" id="IPR003595">
    <property type="entry name" value="Tyr_Pase_cat"/>
</dbReference>
<keyword evidence="9" id="KW-0812">Transmembrane</keyword>
<proteinExistence type="predicted"/>
<dbReference type="Gene3D" id="3.90.190.10">
    <property type="entry name" value="Protein tyrosine phosphatase superfamily"/>
    <property type="match status" value="1"/>
</dbReference>
<keyword evidence="14" id="KW-1185">Reference proteome</keyword>
<dbReference type="PROSITE" id="PS50853">
    <property type="entry name" value="FN3"/>
    <property type="match status" value="3"/>
</dbReference>
<feature type="domain" description="Tyrosine-protein phosphatase" evidence="11">
    <location>
        <begin position="638"/>
        <end position="895"/>
    </location>
</feature>
<organism evidence="14 15">
    <name type="scientific">Haemonchus contortus</name>
    <name type="common">Barber pole worm</name>
    <dbReference type="NCBI Taxonomy" id="6289"/>
    <lineage>
        <taxon>Eukaryota</taxon>
        <taxon>Metazoa</taxon>
        <taxon>Ecdysozoa</taxon>
        <taxon>Nematoda</taxon>
        <taxon>Chromadorea</taxon>
        <taxon>Rhabditida</taxon>
        <taxon>Rhabditina</taxon>
        <taxon>Rhabditomorpha</taxon>
        <taxon>Strongyloidea</taxon>
        <taxon>Trichostrongylidae</taxon>
        <taxon>Haemonchus</taxon>
    </lineage>
</organism>
<dbReference type="InterPro" id="IPR016130">
    <property type="entry name" value="Tyr_Pase_AS"/>
</dbReference>
<dbReference type="OMA" id="FSDFWSM"/>
<keyword evidence="9" id="KW-1133">Transmembrane helix</keyword>
<name>A0A7I4YLS8_HAECO</name>
<dbReference type="SUPFAM" id="SSF49265">
    <property type="entry name" value="Fibronectin type III"/>
    <property type="match status" value="3"/>
</dbReference>
<dbReference type="GO" id="GO:0004725">
    <property type="term" value="F:protein tyrosine phosphatase activity"/>
    <property type="evidence" value="ECO:0007669"/>
    <property type="project" value="UniProtKB-EC"/>
</dbReference>
<evidence type="ECO:0000256" key="3">
    <source>
        <dbReference type="ARBA" id="ARBA00022729"/>
    </source>
</evidence>
<keyword evidence="3 10" id="KW-0732">Signal</keyword>
<comment type="catalytic activity">
    <reaction evidence="8">
        <text>O-phospho-L-tyrosyl-[protein] + H2O = L-tyrosyl-[protein] + phosphate</text>
        <dbReference type="Rhea" id="RHEA:10684"/>
        <dbReference type="Rhea" id="RHEA-COMP:10136"/>
        <dbReference type="Rhea" id="RHEA-COMP:20101"/>
        <dbReference type="ChEBI" id="CHEBI:15377"/>
        <dbReference type="ChEBI" id="CHEBI:43474"/>
        <dbReference type="ChEBI" id="CHEBI:46858"/>
        <dbReference type="ChEBI" id="CHEBI:61978"/>
        <dbReference type="EC" id="3.1.3.48"/>
    </reaction>
</comment>